<feature type="binding site" description="in other chain" evidence="8">
    <location>
        <position position="141"/>
    </location>
    <ligand>
        <name>deamido-NAD(+)</name>
        <dbReference type="ChEBI" id="CHEBI:58437"/>
        <note>ligand shared between two neighboring subunits</note>
    </ligand>
</feature>
<evidence type="ECO:0000256" key="1">
    <source>
        <dbReference type="ARBA" id="ARBA00005859"/>
    </source>
</evidence>
<feature type="binding site" evidence="8">
    <location>
        <begin position="57"/>
        <end position="64"/>
    </location>
    <ligand>
        <name>ATP</name>
        <dbReference type="ChEBI" id="CHEBI:30616"/>
    </ligand>
</feature>
<feature type="binding site" evidence="8">
    <location>
        <position position="166"/>
    </location>
    <ligand>
        <name>Mg(2+)</name>
        <dbReference type="ChEBI" id="CHEBI:18420"/>
    </ligand>
</feature>
<evidence type="ECO:0000256" key="6">
    <source>
        <dbReference type="ARBA" id="ARBA00022842"/>
    </source>
</evidence>
<dbReference type="CDD" id="cd00553">
    <property type="entry name" value="NAD_synthase"/>
    <property type="match status" value="1"/>
</dbReference>
<comment type="function">
    <text evidence="8">Catalyzes the ATP-dependent amidation of deamido-NAD to form NAD. Uses ammonia as a nitrogen source.</text>
</comment>
<comment type="catalytic activity">
    <reaction evidence="8 10">
        <text>deamido-NAD(+) + NH4(+) + ATP = AMP + diphosphate + NAD(+) + H(+)</text>
        <dbReference type="Rhea" id="RHEA:21188"/>
        <dbReference type="ChEBI" id="CHEBI:15378"/>
        <dbReference type="ChEBI" id="CHEBI:28938"/>
        <dbReference type="ChEBI" id="CHEBI:30616"/>
        <dbReference type="ChEBI" id="CHEBI:33019"/>
        <dbReference type="ChEBI" id="CHEBI:57540"/>
        <dbReference type="ChEBI" id="CHEBI:58437"/>
        <dbReference type="ChEBI" id="CHEBI:456215"/>
        <dbReference type="EC" id="6.3.1.5"/>
    </reaction>
</comment>
<evidence type="ECO:0000259" key="12">
    <source>
        <dbReference type="Pfam" id="PF02540"/>
    </source>
</evidence>
<keyword evidence="7 8" id="KW-0520">NAD</keyword>
<comment type="similarity">
    <text evidence="1 8 9">Belongs to the NAD synthetase family.</text>
</comment>
<feature type="binding site" evidence="8">
    <location>
        <position position="63"/>
    </location>
    <ligand>
        <name>Mg(2+)</name>
        <dbReference type="ChEBI" id="CHEBI:18420"/>
    </ligand>
</feature>
<feature type="binding site" evidence="8">
    <location>
        <position position="161"/>
    </location>
    <ligand>
        <name>ATP</name>
        <dbReference type="ChEBI" id="CHEBI:30616"/>
    </ligand>
</feature>
<protein>
    <recommendedName>
        <fullName evidence="8 10">NH(3)-dependent NAD(+) synthetase</fullName>
        <ecNumber evidence="8 10">6.3.1.5</ecNumber>
    </recommendedName>
</protein>
<dbReference type="eggNOG" id="arCOG00069">
    <property type="taxonomic scope" value="Archaea"/>
</dbReference>
<comment type="subunit">
    <text evidence="8">Homodimer.</text>
</comment>
<keyword evidence="14" id="KW-1185">Reference proteome</keyword>
<name>V4H9G4_9EURY</name>
<dbReference type="EMBL" id="ASGZ01000060">
    <property type="protein sequence ID" value="ESP87315.1"/>
    <property type="molecule type" value="Genomic_DNA"/>
</dbReference>
<dbReference type="NCBIfam" id="NF010587">
    <property type="entry name" value="PRK13980.1"/>
    <property type="match status" value="1"/>
</dbReference>
<dbReference type="GO" id="GO:0046872">
    <property type="term" value="F:metal ion binding"/>
    <property type="evidence" value="ECO:0007669"/>
    <property type="project" value="UniProtKB-KW"/>
</dbReference>
<feature type="binding site" description="in other chain" evidence="8">
    <location>
        <position position="174"/>
    </location>
    <ligand>
        <name>deamido-NAD(+)</name>
        <dbReference type="ChEBI" id="CHEBI:58437"/>
        <note>ligand shared between two neighboring subunits</note>
    </ligand>
</feature>
<dbReference type="SUPFAM" id="SSF52402">
    <property type="entry name" value="Adenine nucleotide alpha hydrolases-like"/>
    <property type="match status" value="1"/>
</dbReference>
<dbReference type="GO" id="GO:0008795">
    <property type="term" value="F:NAD+ synthase activity"/>
    <property type="evidence" value="ECO:0007669"/>
    <property type="project" value="UniProtKB-UniRule"/>
</dbReference>
<gene>
    <name evidence="8" type="primary">nadE</name>
    <name evidence="13" type="ORF">K933_14553</name>
</gene>
<dbReference type="HAMAP" id="MF_00193">
    <property type="entry name" value="NadE_ammonia_dep"/>
    <property type="match status" value="1"/>
</dbReference>
<dbReference type="AlphaFoldDB" id="V4H9G4"/>
<accession>V4H9G4</accession>
<keyword evidence="5 8" id="KW-0067">ATP-binding</keyword>
<evidence type="ECO:0000256" key="2">
    <source>
        <dbReference type="ARBA" id="ARBA00022598"/>
    </source>
</evidence>
<evidence type="ECO:0000256" key="5">
    <source>
        <dbReference type="ARBA" id="ARBA00022840"/>
    </source>
</evidence>
<organism evidence="13 14">
    <name type="scientific">Candidatus Halobonum tyrrellensis G22</name>
    <dbReference type="NCBI Taxonomy" id="1324957"/>
    <lineage>
        <taxon>Archaea</taxon>
        <taxon>Methanobacteriati</taxon>
        <taxon>Methanobacteriota</taxon>
        <taxon>Stenosarchaea group</taxon>
        <taxon>Halobacteria</taxon>
        <taxon>Halobacteriales</taxon>
        <taxon>Haloferacaceae</taxon>
        <taxon>Candidatus Halobonum</taxon>
    </lineage>
</organism>
<evidence type="ECO:0000313" key="14">
    <source>
        <dbReference type="Proteomes" id="UP000017840"/>
    </source>
</evidence>
<keyword evidence="3 8" id="KW-0479">Metal-binding</keyword>
<dbReference type="EC" id="6.3.1.5" evidence="8 10"/>
<feature type="compositionally biased region" description="Acidic residues" evidence="11">
    <location>
        <begin position="1"/>
        <end position="12"/>
    </location>
</feature>
<feature type="binding site" description="in other chain" evidence="8">
    <location>
        <begin position="272"/>
        <end position="273"/>
    </location>
    <ligand>
        <name>deamido-NAD(+)</name>
        <dbReference type="ChEBI" id="CHEBI:58437"/>
        <note>ligand shared between two neighboring subunits</note>
    </ligand>
</feature>
<dbReference type="InterPro" id="IPR003694">
    <property type="entry name" value="NAD_synthase"/>
</dbReference>
<dbReference type="PANTHER" id="PTHR23090">
    <property type="entry name" value="NH 3 /GLUTAMINE-DEPENDENT NAD + SYNTHETASE"/>
    <property type="match status" value="1"/>
</dbReference>
<evidence type="ECO:0000256" key="10">
    <source>
        <dbReference type="RuleBase" id="RU003812"/>
    </source>
</evidence>
<proteinExistence type="inferred from homology"/>
<dbReference type="InterPro" id="IPR014729">
    <property type="entry name" value="Rossmann-like_a/b/a_fold"/>
</dbReference>
<dbReference type="OrthoDB" id="39312at2157"/>
<dbReference type="GO" id="GO:0004359">
    <property type="term" value="F:glutaminase activity"/>
    <property type="evidence" value="ECO:0007669"/>
    <property type="project" value="InterPro"/>
</dbReference>
<feature type="binding site" evidence="8">
    <location>
        <position position="181"/>
    </location>
    <ligand>
        <name>deamido-NAD(+)</name>
        <dbReference type="ChEBI" id="CHEBI:58437"/>
        <note>ligand shared between two neighboring subunits</note>
    </ligand>
</feature>
<dbReference type="GO" id="GO:0009435">
    <property type="term" value="P:NAD+ biosynthetic process"/>
    <property type="evidence" value="ECO:0007669"/>
    <property type="project" value="UniProtKB-UniRule"/>
</dbReference>
<reference evidence="13 14" key="1">
    <citation type="journal article" date="2013" name="Genome Announc.">
        <title>Draft Genome Sequence of 'Candidatus Halobonum tyrrellensis' Strain G22, Isolated from the Hypersaline Waters of Lake Tyrrell, Australia.</title>
        <authorList>
            <person name="Ugalde J.A."/>
            <person name="Narasingarao P."/>
            <person name="Kuo S."/>
            <person name="Podell S."/>
            <person name="Allen E.E."/>
        </authorList>
    </citation>
    <scope>NUCLEOTIDE SEQUENCE [LARGE SCALE GENOMIC DNA]</scope>
    <source>
        <strain evidence="13 14">G22</strain>
    </source>
</reference>
<evidence type="ECO:0000313" key="13">
    <source>
        <dbReference type="EMBL" id="ESP87315.1"/>
    </source>
</evidence>
<evidence type="ECO:0000256" key="4">
    <source>
        <dbReference type="ARBA" id="ARBA00022741"/>
    </source>
</evidence>
<evidence type="ECO:0000256" key="7">
    <source>
        <dbReference type="ARBA" id="ARBA00023027"/>
    </source>
</evidence>
<dbReference type="InterPro" id="IPR022926">
    <property type="entry name" value="NH(3)-dep_NAD(+)_synth"/>
</dbReference>
<feature type="binding site" evidence="8">
    <location>
        <position position="190"/>
    </location>
    <ligand>
        <name>ATP</name>
        <dbReference type="ChEBI" id="CHEBI:30616"/>
    </ligand>
</feature>
<dbReference type="UniPathway" id="UPA00253">
    <property type="reaction ID" value="UER00333"/>
</dbReference>
<keyword evidence="2 8" id="KW-0436">Ligase</keyword>
<evidence type="ECO:0000256" key="3">
    <source>
        <dbReference type="ARBA" id="ARBA00022723"/>
    </source>
</evidence>
<sequence length="285" mass="30701">MSETSETGESDESVLLSEEPPLDLRLSGSELEATREHLVEFVASQVDAAGADGAVLGLSGGIDSTTVAYLAVEALGADSVHGLVMPGKVNTDENMSDAERVAEDLGIEYDVVEIEPIAESFYDALPGAADEHMAASNVRVRVRAVLNYFVANAESLLVLGTGNYSEAATGYFTKYGDGAVDCLPLGNLYKQQVRQLAKRMGVPHDLVMKTPSAEMWTGQTDEEELGMDYDTLDAVLALHVEGPLSTAATTRYVDVTEDQVERVEQLYDVSKHKRAFPPAPDELRL</sequence>
<evidence type="ECO:0000256" key="9">
    <source>
        <dbReference type="RuleBase" id="RU003811"/>
    </source>
</evidence>
<comment type="pathway">
    <text evidence="8">Cofactor biosynthesis; NAD(+) biosynthesis; NAD(+) from deamido-NAD(+) (ammonia route): step 1/1.</text>
</comment>
<feature type="domain" description="NAD/GMP synthase" evidence="12">
    <location>
        <begin position="36"/>
        <end position="277"/>
    </location>
</feature>
<comment type="caution">
    <text evidence="13">The sequence shown here is derived from an EMBL/GenBank/DDBJ whole genome shotgun (WGS) entry which is preliminary data.</text>
</comment>
<dbReference type="Pfam" id="PF02540">
    <property type="entry name" value="NAD_synthase"/>
    <property type="match status" value="1"/>
</dbReference>
<evidence type="ECO:0000256" key="11">
    <source>
        <dbReference type="SAM" id="MobiDB-lite"/>
    </source>
</evidence>
<keyword evidence="4 8" id="KW-0547">Nucleotide-binding</keyword>
<feature type="binding site" evidence="8">
    <location>
        <position position="212"/>
    </location>
    <ligand>
        <name>ATP</name>
        <dbReference type="ChEBI" id="CHEBI:30616"/>
    </ligand>
</feature>
<dbReference type="FunFam" id="3.40.50.620:FF:000106">
    <property type="entry name" value="Glutamine-dependent NAD(+) synthetase"/>
    <property type="match status" value="1"/>
</dbReference>
<dbReference type="RefSeq" id="WP_023395484.1">
    <property type="nucleotide sequence ID" value="NZ_ASGZ01000060.1"/>
</dbReference>
<dbReference type="GO" id="GO:0005737">
    <property type="term" value="C:cytoplasm"/>
    <property type="evidence" value="ECO:0007669"/>
    <property type="project" value="InterPro"/>
</dbReference>
<dbReference type="PATRIC" id="fig|1324957.4.peg.2951"/>
<dbReference type="STRING" id="1324957.K933_14553"/>
<dbReference type="GO" id="GO:0005524">
    <property type="term" value="F:ATP binding"/>
    <property type="evidence" value="ECO:0007669"/>
    <property type="project" value="UniProtKB-UniRule"/>
</dbReference>
<dbReference type="InterPro" id="IPR022310">
    <property type="entry name" value="NAD/GMP_synthase"/>
</dbReference>
<dbReference type="GO" id="GO:0003952">
    <property type="term" value="F:NAD+ synthase (glutamine-hydrolyzing) activity"/>
    <property type="evidence" value="ECO:0007669"/>
    <property type="project" value="InterPro"/>
</dbReference>
<dbReference type="Gene3D" id="3.40.50.620">
    <property type="entry name" value="HUPs"/>
    <property type="match status" value="1"/>
</dbReference>
<keyword evidence="6 8" id="KW-0460">Magnesium</keyword>
<dbReference type="PANTHER" id="PTHR23090:SF9">
    <property type="entry name" value="GLUTAMINE-DEPENDENT NAD(+) SYNTHETASE"/>
    <property type="match status" value="1"/>
</dbReference>
<dbReference type="NCBIfam" id="TIGR00552">
    <property type="entry name" value="nadE"/>
    <property type="match status" value="1"/>
</dbReference>
<evidence type="ECO:0000256" key="8">
    <source>
        <dbReference type="HAMAP-Rule" id="MF_00193"/>
    </source>
</evidence>
<dbReference type="Proteomes" id="UP000017840">
    <property type="component" value="Unassembled WGS sequence"/>
</dbReference>
<feature type="region of interest" description="Disordered" evidence="11">
    <location>
        <begin position="1"/>
        <end position="20"/>
    </location>
</feature>